<keyword evidence="1" id="KW-0472">Membrane</keyword>
<keyword evidence="1" id="KW-0812">Transmembrane</keyword>
<accession>A0AAW3BWA9</accession>
<evidence type="ECO:0000313" key="3">
    <source>
        <dbReference type="Proteomes" id="UP001500493"/>
    </source>
</evidence>
<organism evidence="2 3">
    <name type="scientific">Leishmania shawi</name>
    <dbReference type="NCBI Taxonomy" id="5680"/>
    <lineage>
        <taxon>Eukaryota</taxon>
        <taxon>Discoba</taxon>
        <taxon>Euglenozoa</taxon>
        <taxon>Kinetoplastea</taxon>
        <taxon>Metakinetoplastina</taxon>
        <taxon>Trypanosomatida</taxon>
        <taxon>Trypanosomatidae</taxon>
        <taxon>Leishmaniinae</taxon>
        <taxon>Leishmania</taxon>
        <taxon>Leishmania guyanensis species complex</taxon>
    </lineage>
</organism>
<evidence type="ECO:0000313" key="2">
    <source>
        <dbReference type="EMBL" id="KAL0525410.1"/>
    </source>
</evidence>
<sequence length="141" mass="15125">PTPFFSLSTSLPRAPFSLAYWASLCSTCVVCLCTCVSVSLSALLRLSGTRTRDAVLTHSGCVGAALSVCSTRSFVFPPDRALRHRSAVTHSTASPHPPHHHHWCLFHTHTHTPPSPPPSLPPSSLLPCPPSSALVGTRIQW</sequence>
<comment type="caution">
    <text evidence="2">The sequence shown here is derived from an EMBL/GenBank/DDBJ whole genome shotgun (WGS) entry which is preliminary data.</text>
</comment>
<name>A0AAW3BWA9_9TRYP</name>
<proteinExistence type="predicted"/>
<feature type="non-terminal residue" evidence="2">
    <location>
        <position position="1"/>
    </location>
</feature>
<protein>
    <submittedName>
        <fullName evidence="2">Uncharacterized protein</fullName>
    </submittedName>
</protein>
<evidence type="ECO:0000256" key="1">
    <source>
        <dbReference type="SAM" id="Phobius"/>
    </source>
</evidence>
<dbReference type="Proteomes" id="UP001500493">
    <property type="component" value="Unassembled WGS sequence"/>
</dbReference>
<dbReference type="EMBL" id="JBAMZJ010000024">
    <property type="protein sequence ID" value="KAL0525410.1"/>
    <property type="molecule type" value="Genomic_DNA"/>
</dbReference>
<feature type="transmembrane region" description="Helical" evidence="1">
    <location>
        <begin position="20"/>
        <end position="44"/>
    </location>
</feature>
<dbReference type="AlphaFoldDB" id="A0AAW3BWA9"/>
<reference evidence="2" key="1">
    <citation type="submission" date="2024-02" db="EMBL/GenBank/DDBJ databases">
        <title>FIRST GENOME SEQUENCES OF Leishmania (Viannia) shawi, Leishmania (Viannia) lindenbergi AND Leishmania (Viannia) utingensis.</title>
        <authorList>
            <person name="Resadore F."/>
            <person name="Custodio M.G.F."/>
            <person name="Boite M.C."/>
            <person name="Cupolillo E."/>
            <person name="Ferreira G.E.M."/>
        </authorList>
    </citation>
    <scope>NUCLEOTIDE SEQUENCE</scope>
    <source>
        <strain evidence="2">MHOM/BR/2013/18 LTA MLF</strain>
    </source>
</reference>
<gene>
    <name evidence="2" type="ORF">Q4I32_003871</name>
</gene>
<keyword evidence="1" id="KW-1133">Transmembrane helix</keyword>